<name>A0A1T4WHP3_9BACT</name>
<feature type="transmembrane region" description="Helical" evidence="8">
    <location>
        <begin position="195"/>
        <end position="216"/>
    </location>
</feature>
<gene>
    <name evidence="9" type="ORF">SAMN02745166_00169</name>
</gene>
<dbReference type="PANTHER" id="PTHR36838:SF3">
    <property type="entry name" value="TRANSPORTER AUXIN EFFLUX CARRIER EC FAMILY"/>
    <property type="match status" value="1"/>
</dbReference>
<keyword evidence="4" id="KW-1003">Cell membrane</keyword>
<dbReference type="InterPro" id="IPR038770">
    <property type="entry name" value="Na+/solute_symporter_sf"/>
</dbReference>
<keyword evidence="5 8" id="KW-0812">Transmembrane</keyword>
<dbReference type="EMBL" id="FUYE01000001">
    <property type="protein sequence ID" value="SKA76425.1"/>
    <property type="molecule type" value="Genomic_DNA"/>
</dbReference>
<evidence type="ECO:0000313" key="9">
    <source>
        <dbReference type="EMBL" id="SKA76425.1"/>
    </source>
</evidence>
<dbReference type="Pfam" id="PF03547">
    <property type="entry name" value="Mem_trans"/>
    <property type="match status" value="1"/>
</dbReference>
<dbReference type="GO" id="GO:0005886">
    <property type="term" value="C:plasma membrane"/>
    <property type="evidence" value="ECO:0007669"/>
    <property type="project" value="UniProtKB-SubCell"/>
</dbReference>
<proteinExistence type="inferred from homology"/>
<accession>A0A1T4WHP3</accession>
<dbReference type="STRING" id="48467.SAMN02745166_00169"/>
<keyword evidence="3" id="KW-0813">Transport</keyword>
<dbReference type="PANTHER" id="PTHR36838">
    <property type="entry name" value="AUXIN EFFLUX CARRIER FAMILY PROTEIN"/>
    <property type="match status" value="1"/>
</dbReference>
<feature type="transmembrane region" description="Helical" evidence="8">
    <location>
        <begin position="228"/>
        <end position="254"/>
    </location>
</feature>
<evidence type="ECO:0000256" key="4">
    <source>
        <dbReference type="ARBA" id="ARBA00022475"/>
    </source>
</evidence>
<dbReference type="OrthoDB" id="6312at2"/>
<feature type="transmembrane region" description="Helical" evidence="8">
    <location>
        <begin position="6"/>
        <end position="26"/>
    </location>
</feature>
<organism evidence="9 10">
    <name type="scientific">Prosthecobacter debontii</name>
    <dbReference type="NCBI Taxonomy" id="48467"/>
    <lineage>
        <taxon>Bacteria</taxon>
        <taxon>Pseudomonadati</taxon>
        <taxon>Verrucomicrobiota</taxon>
        <taxon>Verrucomicrobiia</taxon>
        <taxon>Verrucomicrobiales</taxon>
        <taxon>Verrucomicrobiaceae</taxon>
        <taxon>Prosthecobacter</taxon>
    </lineage>
</organism>
<dbReference type="Proteomes" id="UP000190774">
    <property type="component" value="Unassembled WGS sequence"/>
</dbReference>
<evidence type="ECO:0000256" key="3">
    <source>
        <dbReference type="ARBA" id="ARBA00022448"/>
    </source>
</evidence>
<sequence length="314" mass="33272">MLSTLLIVLPVFALILAGWLVRKVGVMGPQSASELNRFVVYLALPALLFDITAHAKFAEIWQPGFIATFTLSCVILFGLTLALCWRRERPLADAAIDALASSYANTGYMGFPLALAVFGSSAMAPTLIASLVTVCALFAVAIVLIEISLQSERQPSRLILKVATSLARNPLLLAPALGALFPLRSTPIPAPMDSFLKMLGHAASPCALVGLGLFLAEKRAPQASQNELGPAVLIIGLKLLLQPLITWVLAVHVFALPPALAQPAILIAALPTGTGPFMLAEYYQRDAGVTAKVIIGSTVLSMLTITAYLTFGRT</sequence>
<keyword evidence="6 8" id="KW-1133">Transmembrane helix</keyword>
<comment type="similarity">
    <text evidence="2">Belongs to the auxin efflux carrier (TC 2.A.69) family.</text>
</comment>
<feature type="transmembrane region" description="Helical" evidence="8">
    <location>
        <begin position="38"/>
        <end position="58"/>
    </location>
</feature>
<dbReference type="AlphaFoldDB" id="A0A1T4WHP3"/>
<protein>
    <recommendedName>
        <fullName evidence="11">Transporter</fullName>
    </recommendedName>
</protein>
<dbReference type="Gene3D" id="1.20.1530.20">
    <property type="match status" value="1"/>
</dbReference>
<feature type="transmembrane region" description="Helical" evidence="8">
    <location>
        <begin position="260"/>
        <end position="279"/>
    </location>
</feature>
<dbReference type="InterPro" id="IPR004776">
    <property type="entry name" value="Mem_transp_PIN-like"/>
</dbReference>
<dbReference type="RefSeq" id="WP_078811408.1">
    <property type="nucleotide sequence ID" value="NZ_FUYE01000001.1"/>
</dbReference>
<keyword evidence="10" id="KW-1185">Reference proteome</keyword>
<keyword evidence="7 8" id="KW-0472">Membrane</keyword>
<feature type="transmembrane region" description="Helical" evidence="8">
    <location>
        <begin position="291"/>
        <end position="311"/>
    </location>
</feature>
<evidence type="ECO:0000256" key="6">
    <source>
        <dbReference type="ARBA" id="ARBA00022989"/>
    </source>
</evidence>
<evidence type="ECO:0000256" key="2">
    <source>
        <dbReference type="ARBA" id="ARBA00010145"/>
    </source>
</evidence>
<evidence type="ECO:0000256" key="7">
    <source>
        <dbReference type="ARBA" id="ARBA00023136"/>
    </source>
</evidence>
<evidence type="ECO:0000256" key="1">
    <source>
        <dbReference type="ARBA" id="ARBA00004651"/>
    </source>
</evidence>
<evidence type="ECO:0008006" key="11">
    <source>
        <dbReference type="Google" id="ProtNLM"/>
    </source>
</evidence>
<feature type="transmembrane region" description="Helical" evidence="8">
    <location>
        <begin position="96"/>
        <end position="118"/>
    </location>
</feature>
<comment type="subcellular location">
    <subcellularLocation>
        <location evidence="1">Cell membrane</location>
        <topology evidence="1">Multi-pass membrane protein</topology>
    </subcellularLocation>
</comment>
<dbReference type="GO" id="GO:0055085">
    <property type="term" value="P:transmembrane transport"/>
    <property type="evidence" value="ECO:0007669"/>
    <property type="project" value="InterPro"/>
</dbReference>
<evidence type="ECO:0000256" key="8">
    <source>
        <dbReference type="SAM" id="Phobius"/>
    </source>
</evidence>
<evidence type="ECO:0000256" key="5">
    <source>
        <dbReference type="ARBA" id="ARBA00022692"/>
    </source>
</evidence>
<feature type="transmembrane region" description="Helical" evidence="8">
    <location>
        <begin position="64"/>
        <end position="84"/>
    </location>
</feature>
<evidence type="ECO:0000313" key="10">
    <source>
        <dbReference type="Proteomes" id="UP000190774"/>
    </source>
</evidence>
<feature type="transmembrane region" description="Helical" evidence="8">
    <location>
        <begin position="124"/>
        <end position="145"/>
    </location>
</feature>
<feature type="transmembrane region" description="Helical" evidence="8">
    <location>
        <begin position="166"/>
        <end position="183"/>
    </location>
</feature>
<reference evidence="10" key="1">
    <citation type="submission" date="2017-02" db="EMBL/GenBank/DDBJ databases">
        <authorList>
            <person name="Varghese N."/>
            <person name="Submissions S."/>
        </authorList>
    </citation>
    <scope>NUCLEOTIDE SEQUENCE [LARGE SCALE GENOMIC DNA]</scope>
    <source>
        <strain evidence="10">ATCC 700200</strain>
    </source>
</reference>